<feature type="transmembrane region" description="Helical" evidence="10">
    <location>
        <begin position="845"/>
        <end position="862"/>
    </location>
</feature>
<feature type="transmembrane region" description="Helical" evidence="10">
    <location>
        <begin position="793"/>
        <end position="810"/>
    </location>
</feature>
<dbReference type="GO" id="GO:0005789">
    <property type="term" value="C:endoplasmic reticulum membrane"/>
    <property type="evidence" value="ECO:0007669"/>
    <property type="project" value="UniProtKB-SubCell"/>
</dbReference>
<feature type="transmembrane region" description="Helical" evidence="10">
    <location>
        <begin position="537"/>
        <end position="558"/>
    </location>
</feature>
<evidence type="ECO:0000256" key="6">
    <source>
        <dbReference type="ARBA" id="ARBA00022989"/>
    </source>
</evidence>
<feature type="transmembrane region" description="Helical" evidence="10">
    <location>
        <begin position="457"/>
        <end position="482"/>
    </location>
</feature>
<dbReference type="OrthoDB" id="9979195at2759"/>
<keyword evidence="12" id="KW-1185">Reference proteome</keyword>
<reference evidence="11 12" key="1">
    <citation type="submission" date="2017-10" db="EMBL/GenBank/DDBJ databases">
        <title>A novel species of cold-tolerant Malassezia isolated from bats.</title>
        <authorList>
            <person name="Lorch J.M."/>
            <person name="Palmer J.M."/>
            <person name="Vanderwolf K.J."/>
            <person name="Schmidt K.Z."/>
            <person name="Verant M.L."/>
            <person name="Weller T.J."/>
            <person name="Blehert D.S."/>
        </authorList>
    </citation>
    <scope>NUCLEOTIDE SEQUENCE [LARGE SCALE GENOMIC DNA]</scope>
    <source>
        <strain evidence="11 12">NWHC:44797-103</strain>
    </source>
</reference>
<dbReference type="GO" id="GO:0006488">
    <property type="term" value="P:dolichol-linked oligosaccharide biosynthetic process"/>
    <property type="evidence" value="ECO:0007669"/>
    <property type="project" value="InterPro"/>
</dbReference>
<evidence type="ECO:0000256" key="3">
    <source>
        <dbReference type="ARBA" id="ARBA00010288"/>
    </source>
</evidence>
<dbReference type="Pfam" id="PF04506">
    <property type="entry name" value="Rft-1"/>
    <property type="match status" value="1"/>
</dbReference>
<dbReference type="GeneID" id="80902730"/>
<feature type="transmembrane region" description="Helical" evidence="10">
    <location>
        <begin position="416"/>
        <end position="436"/>
    </location>
</feature>
<name>A0A2N1J9J8_9BASI</name>
<comment type="function">
    <text evidence="9">Intramembrane glycolipid transporter that operates in the biosynthetic pathway of dolichol-linked oligosaccharides, the glycan precursors employed in protein asparagine (N)-glycosylation. The sequential addition of sugars to dolichol pyrophosphate produces dolichol-linked oligosaccharides containing fourteen sugars, including two GlcNAcs, nine mannoses and three glucoses. Once assembled, the oligosaccharide is transferred from the lipid to nascent proteins by oligosaccharyltransferases. The assembly of dolichol-linked oligosaccharides begins on the cytosolic side of the endoplasmic reticulum membrane and finishes in its lumen. RFT1 could mediate the translocation of the cytosolically oriented intermediate DolPP-GlcNAc2Man5, produced by ALG11, into the ER lumen where dolichol-linked oligosaccharides assembly continues. However, the intramembrane lipid transporter activity could not be confirmed in vitro.</text>
</comment>
<evidence type="ECO:0000313" key="11">
    <source>
        <dbReference type="EMBL" id="PKI83230.1"/>
    </source>
</evidence>
<evidence type="ECO:0000256" key="10">
    <source>
        <dbReference type="SAM" id="Phobius"/>
    </source>
</evidence>
<evidence type="ECO:0000256" key="9">
    <source>
        <dbReference type="ARBA" id="ARBA00045912"/>
    </source>
</evidence>
<keyword evidence="6 10" id="KW-1133">Transmembrane helix</keyword>
<evidence type="ECO:0000256" key="5">
    <source>
        <dbReference type="ARBA" id="ARBA00022824"/>
    </source>
</evidence>
<dbReference type="PANTHER" id="PTHR13117">
    <property type="entry name" value="ENDOPLASMIC RETICULUM MULTISPAN TRANSMEMBRANE PROTEIN-RELATED"/>
    <property type="match status" value="1"/>
</dbReference>
<dbReference type="STRING" id="2020962.A0A2N1J9J8"/>
<dbReference type="Proteomes" id="UP000232875">
    <property type="component" value="Unassembled WGS sequence"/>
</dbReference>
<proteinExistence type="inferred from homology"/>
<accession>A0A2N1J9J8</accession>
<protein>
    <recommendedName>
        <fullName evidence="8">Man(5)GlcNAc(2)-PP-dolichol translocation protein RFT1</fullName>
    </recommendedName>
</protein>
<evidence type="ECO:0000256" key="7">
    <source>
        <dbReference type="ARBA" id="ARBA00023136"/>
    </source>
</evidence>
<dbReference type="InterPro" id="IPR007594">
    <property type="entry name" value="RFT1"/>
</dbReference>
<evidence type="ECO:0000256" key="2">
    <source>
        <dbReference type="ARBA" id="ARBA00004922"/>
    </source>
</evidence>
<keyword evidence="4 10" id="KW-0812">Transmembrane</keyword>
<dbReference type="GO" id="GO:0034203">
    <property type="term" value="P:glycolipid translocation"/>
    <property type="evidence" value="ECO:0007669"/>
    <property type="project" value="TreeGrafter"/>
</dbReference>
<dbReference type="EMBL" id="KZ454992">
    <property type="protein sequence ID" value="PKI83230.1"/>
    <property type="molecule type" value="Genomic_DNA"/>
</dbReference>
<dbReference type="RefSeq" id="XP_056064013.1">
    <property type="nucleotide sequence ID" value="XM_056208038.1"/>
</dbReference>
<comment type="pathway">
    <text evidence="2">Protein modification; protein glycosylation.</text>
</comment>
<dbReference type="PANTHER" id="PTHR13117:SF5">
    <property type="entry name" value="PROTEIN RFT1 HOMOLOG"/>
    <property type="match status" value="1"/>
</dbReference>
<organism evidence="11 12">
    <name type="scientific">Malassezia vespertilionis</name>
    <dbReference type="NCBI Taxonomy" id="2020962"/>
    <lineage>
        <taxon>Eukaryota</taxon>
        <taxon>Fungi</taxon>
        <taxon>Dikarya</taxon>
        <taxon>Basidiomycota</taxon>
        <taxon>Ustilaginomycotina</taxon>
        <taxon>Malasseziomycetes</taxon>
        <taxon>Malasseziales</taxon>
        <taxon>Malasseziaceae</taxon>
        <taxon>Malassezia</taxon>
    </lineage>
</organism>
<feature type="transmembrane region" description="Helical" evidence="10">
    <location>
        <begin position="494"/>
        <end position="516"/>
    </location>
</feature>
<keyword evidence="7 10" id="KW-0472">Membrane</keyword>
<comment type="subcellular location">
    <subcellularLocation>
        <location evidence="1">Endoplasmic reticulum membrane</location>
        <topology evidence="1">Multi-pass membrane protein</topology>
    </subcellularLocation>
</comment>
<evidence type="ECO:0000256" key="1">
    <source>
        <dbReference type="ARBA" id="ARBA00004477"/>
    </source>
</evidence>
<feature type="transmembrane region" description="Helical" evidence="10">
    <location>
        <begin position="737"/>
        <end position="757"/>
    </location>
</feature>
<evidence type="ECO:0000313" key="12">
    <source>
        <dbReference type="Proteomes" id="UP000232875"/>
    </source>
</evidence>
<feature type="transmembrane region" description="Helical" evidence="10">
    <location>
        <begin position="578"/>
        <end position="605"/>
    </location>
</feature>
<evidence type="ECO:0000256" key="4">
    <source>
        <dbReference type="ARBA" id="ARBA00022692"/>
    </source>
</evidence>
<evidence type="ECO:0000256" key="8">
    <source>
        <dbReference type="ARBA" id="ARBA00044793"/>
    </source>
</evidence>
<keyword evidence="5" id="KW-0256">Endoplasmic reticulum</keyword>
<feature type="transmembrane region" description="Helical" evidence="10">
    <location>
        <begin position="822"/>
        <end position="839"/>
    </location>
</feature>
<gene>
    <name evidence="11" type="primary">RFT1</name>
    <name evidence="11" type="ORF">MVES_003060</name>
</gene>
<feature type="transmembrane region" description="Helical" evidence="10">
    <location>
        <begin position="883"/>
        <end position="903"/>
    </location>
</feature>
<feature type="transmembrane region" description="Helical" evidence="10">
    <location>
        <begin position="923"/>
        <end position="945"/>
    </location>
</feature>
<comment type="similarity">
    <text evidence="3">Belongs to the RFT1 family.</text>
</comment>
<sequence length="961" mass="104011">MAVCWATALYVPLGASLRAFEDAVPRTHRFIKCASWPEYFSVRSDAPRTLAPVPVQFCLAQYLVMCFLCHAPYATKAAPEKQPFRPALQQFLVHLEVWPSTYDVRARQTAAQFVRRLLDGDVAQCAQLVPIDAVQHRTDWNGDTTVHMELDLLVYLLYAACDGPLQLHEQRWALAWMDTHADIILSVHRYLVAWPPHVAAELGTRWARAARFSDTLAYRWICLACEKQIDVLHTFEQLGGAFADMYGTHSAVQRRIESCMIRLARSTHAVATADGPIPLVFVAQTQCIPRYLGMRIQALVRPGAPQDSAPAFCAFATTLIEQRLLPVHIEDRAWDTIPASPLLLRAHNTLDALAAELRSVGLHYSTRAFGAALFAATTQRVERAISSARALLVLQIGVRVCTFVLTQMLVRTASPAVFGAANVQLELVLGVVLALARDGVRAAVLREREQEDMHASVHNIALLPIGVGAVLAGVVGGVYRFYLAPHDLQAHGAAFSFSVGMYCAGAVLELCAEPLYTYALGENWYVGLRTAMEGGAVLLRACSALFLLRPALLAAVQARVHVGEDGAALLAFAASRAAYGLAVLVIGFVGVAWYASMHTAILAFVPQRAPIQHPTWSLVRVTTAQAALKFLLAEGDKMAVAHLTPLAVQGGYALASNYGSLLARTVFQPLEESARLYFGGMAARAVLAADEKKTGEQNAHTAAATQESDASARQGPYFASMTPTCPPSNTSAMQGSAALLALLLHAQLVLGTLLITFGPPLAHPFLLAVAGPRWAVDPQSGAASHAAHIFSAYFYYLPIMGINGLVEAFLQSTAAPQILSRYSYTLLLSSLVFVGTLWIGRGEAVLVLANCAGLGLRAYVSWRYMYSVFAPFPALKRQIEWQHVLPSLPVLGVCAAAGFALRSMHAQLPPFVALSTLRDVHSALTRLAATTLCTLSCILAVLVLCERQRVLAAFAALQATR</sequence>
<dbReference type="AlphaFoldDB" id="A0A2N1J9J8"/>